<evidence type="ECO:0000313" key="1">
    <source>
        <dbReference type="EMBL" id="CBY34525.1"/>
    </source>
</evidence>
<accession>E4YGA1</accession>
<protein>
    <submittedName>
        <fullName evidence="1">Uncharacterized protein</fullName>
    </submittedName>
</protein>
<dbReference type="EMBL" id="FN654516">
    <property type="protein sequence ID" value="CBY34525.1"/>
    <property type="molecule type" value="Genomic_DNA"/>
</dbReference>
<reference evidence="1" key="1">
    <citation type="journal article" date="2010" name="Science">
        <title>Plasticity of animal genome architecture unmasked by rapid evolution of a pelagic tunicate.</title>
        <authorList>
            <person name="Denoeud F."/>
            <person name="Henriet S."/>
            <person name="Mungpakdee S."/>
            <person name="Aury J.M."/>
            <person name="Da Silva C."/>
            <person name="Brinkmann H."/>
            <person name="Mikhaleva J."/>
            <person name="Olsen L.C."/>
            <person name="Jubin C."/>
            <person name="Canestro C."/>
            <person name="Bouquet J.M."/>
            <person name="Danks G."/>
            <person name="Poulain J."/>
            <person name="Campsteijn C."/>
            <person name="Adamski M."/>
            <person name="Cross I."/>
            <person name="Yadetie F."/>
            <person name="Muffato M."/>
            <person name="Louis A."/>
            <person name="Butcher S."/>
            <person name="Tsagkogeorga G."/>
            <person name="Konrad A."/>
            <person name="Singh S."/>
            <person name="Jensen M.F."/>
            <person name="Cong E.H."/>
            <person name="Eikeseth-Otteraa H."/>
            <person name="Noel B."/>
            <person name="Anthouard V."/>
            <person name="Porcel B.M."/>
            <person name="Kachouri-Lafond R."/>
            <person name="Nishino A."/>
            <person name="Ugolini M."/>
            <person name="Chourrout P."/>
            <person name="Nishida H."/>
            <person name="Aasland R."/>
            <person name="Huzurbazar S."/>
            <person name="Westhof E."/>
            <person name="Delsuc F."/>
            <person name="Lehrach H."/>
            <person name="Reinhardt R."/>
            <person name="Weissenbach J."/>
            <person name="Roy S.W."/>
            <person name="Artiguenave F."/>
            <person name="Postlethwait J.H."/>
            <person name="Manak J.R."/>
            <person name="Thompson E.M."/>
            <person name="Jaillon O."/>
            <person name="Du Pasquier L."/>
            <person name="Boudinot P."/>
            <person name="Liberles D.A."/>
            <person name="Volff J.N."/>
            <person name="Philippe H."/>
            <person name="Lenhard B."/>
            <person name="Roest Crollius H."/>
            <person name="Wincker P."/>
            <person name="Chourrout D."/>
        </authorList>
    </citation>
    <scope>NUCLEOTIDE SEQUENCE [LARGE SCALE GENOMIC DNA]</scope>
</reference>
<gene>
    <name evidence="1" type="ORF">GSOID_T00024550001</name>
</gene>
<proteinExistence type="predicted"/>
<dbReference type="AlphaFoldDB" id="E4YGA1"/>
<name>E4YGA1_OIKDI</name>
<organism evidence="1">
    <name type="scientific">Oikopleura dioica</name>
    <name type="common">Tunicate</name>
    <dbReference type="NCBI Taxonomy" id="34765"/>
    <lineage>
        <taxon>Eukaryota</taxon>
        <taxon>Metazoa</taxon>
        <taxon>Chordata</taxon>
        <taxon>Tunicata</taxon>
        <taxon>Appendicularia</taxon>
        <taxon>Copelata</taxon>
        <taxon>Oikopleuridae</taxon>
        <taxon>Oikopleura</taxon>
    </lineage>
</organism>
<dbReference type="Proteomes" id="UP000011014">
    <property type="component" value="Unassembled WGS sequence"/>
</dbReference>
<sequence length="70" mass="8184">MIRSTRNSLRLVSASSSCQIHSASRRSKKIEKRFSRGIEREDEVGKNSSYYDRLGYWDSKYTVMCIKAFI</sequence>